<evidence type="ECO:0000313" key="2">
    <source>
        <dbReference type="Proteomes" id="UP000531216"/>
    </source>
</evidence>
<accession>A0A7W6BW52</accession>
<dbReference type="OrthoDB" id="7906121at2"/>
<dbReference type="RefSeq" id="WP_139224710.1">
    <property type="nucleotide sequence ID" value="NZ_FOOA01000024.1"/>
</dbReference>
<protein>
    <submittedName>
        <fullName evidence="1">Uncharacterized protein</fullName>
    </submittedName>
</protein>
<evidence type="ECO:0000313" key="1">
    <source>
        <dbReference type="EMBL" id="MBB3938017.1"/>
    </source>
</evidence>
<proteinExistence type="predicted"/>
<dbReference type="Proteomes" id="UP000531216">
    <property type="component" value="Unassembled WGS sequence"/>
</dbReference>
<keyword evidence="2" id="KW-1185">Reference proteome</keyword>
<gene>
    <name evidence="1" type="ORF">GGR05_004187</name>
</gene>
<sequence length="249" mass="26944">MVLAALLTVAGGTYALVGALSAEPWVRYALRLESAPGPLNLPEPVRDELAERISLRDPGSCDWDIARSRVTIVLDLLRRSAAADAAPAQRDQAARDAVAVVREGLLCNAADANLWYLLALLEYRASSDWGRTQPLLRTSALLSPFEGDLLLKRAQLAALALSRPEARLDLDVASDLRRAMALAPVAQASAVLGRLRDAGRGSLADELVVDLPAERLESLAGGTNYRRSTFGKTERYRHFDYEPFGAGQP</sequence>
<dbReference type="AlphaFoldDB" id="A0A7W6BW52"/>
<name>A0A7W6BW52_9HYPH</name>
<dbReference type="EMBL" id="JACIDO010000015">
    <property type="protein sequence ID" value="MBB3938017.1"/>
    <property type="molecule type" value="Genomic_DNA"/>
</dbReference>
<comment type="caution">
    <text evidence="1">The sequence shown here is derived from an EMBL/GenBank/DDBJ whole genome shotgun (WGS) entry which is preliminary data.</text>
</comment>
<reference evidence="1 2" key="1">
    <citation type="submission" date="2020-08" db="EMBL/GenBank/DDBJ databases">
        <title>Genomic Encyclopedia of Type Strains, Phase IV (KMG-IV): sequencing the most valuable type-strain genomes for metagenomic binning, comparative biology and taxonomic classification.</title>
        <authorList>
            <person name="Goeker M."/>
        </authorList>
    </citation>
    <scope>NUCLEOTIDE SEQUENCE [LARGE SCALE GENOMIC DNA]</scope>
    <source>
        <strain evidence="1 2">DSM 25024</strain>
    </source>
</reference>
<organism evidence="1 2">
    <name type="scientific">Aureimonas phyllosphaerae</name>
    <dbReference type="NCBI Taxonomy" id="1166078"/>
    <lineage>
        <taxon>Bacteria</taxon>
        <taxon>Pseudomonadati</taxon>
        <taxon>Pseudomonadota</taxon>
        <taxon>Alphaproteobacteria</taxon>
        <taxon>Hyphomicrobiales</taxon>
        <taxon>Aurantimonadaceae</taxon>
        <taxon>Aureimonas</taxon>
    </lineage>
</organism>